<dbReference type="GO" id="GO:0022857">
    <property type="term" value="F:transmembrane transporter activity"/>
    <property type="evidence" value="ECO:0007669"/>
    <property type="project" value="InterPro"/>
</dbReference>
<evidence type="ECO:0000256" key="6">
    <source>
        <dbReference type="SAM" id="Phobius"/>
    </source>
</evidence>
<feature type="region of interest" description="Disordered" evidence="5">
    <location>
        <begin position="1"/>
        <end position="28"/>
    </location>
</feature>
<keyword evidence="4 6" id="KW-0472">Membrane</keyword>
<evidence type="ECO:0000256" key="3">
    <source>
        <dbReference type="ARBA" id="ARBA00022989"/>
    </source>
</evidence>
<organism evidence="8 10">
    <name type="scientific">Pichia sorbitophila (strain ATCC MYA-4447 / BCRC 22081 / CBS 7064 / NBRC 10061 / NRRL Y-12695)</name>
    <name type="common">Hybrid yeast</name>
    <dbReference type="NCBI Taxonomy" id="559304"/>
    <lineage>
        <taxon>Eukaryota</taxon>
        <taxon>Fungi</taxon>
        <taxon>Dikarya</taxon>
        <taxon>Ascomycota</taxon>
        <taxon>Saccharomycotina</taxon>
        <taxon>Pichiomycetes</taxon>
        <taxon>Debaryomycetaceae</taxon>
        <taxon>Millerozyma</taxon>
    </lineage>
</organism>
<dbReference type="OMA" id="VELHWSK"/>
<feature type="transmembrane region" description="Helical" evidence="6">
    <location>
        <begin position="276"/>
        <end position="294"/>
    </location>
</feature>
<feature type="transmembrane region" description="Helical" evidence="6">
    <location>
        <begin position="177"/>
        <end position="200"/>
    </location>
</feature>
<dbReference type="Gene3D" id="1.20.1250.20">
    <property type="entry name" value="MFS general substrate transporter like domains"/>
    <property type="match status" value="2"/>
</dbReference>
<dbReference type="PANTHER" id="PTHR42718:SF1">
    <property type="entry name" value="LOW AFFINITY AMMONIUM TRANSPORTER"/>
    <property type="match status" value="1"/>
</dbReference>
<dbReference type="EMBL" id="FO082049">
    <property type="protein sequence ID" value="CCE83981.1"/>
    <property type="molecule type" value="Genomic_DNA"/>
</dbReference>
<protein>
    <submittedName>
        <fullName evidence="8">Piso0_004578 protein</fullName>
    </submittedName>
</protein>
<sequence>MSEVEEKDVRSKNPSDEANSDNEEKHIKPKPDCDEISLFRESMFLLCMCLQQLLTQSSVAQTTNPTSEIGATFGVQDNPGEMSWFTSAFSFSVGTFILISGRLGDIYGYKKIYLLGMAWISVFSLLCGVTGFTTSAVFLDVMRAMQGLGFALSMPNALALIGHYYPNGFKKSCCMCLYGSVAPGGFVFGALFSGLCAQFANNMALSGVWLSFFLMSIAAAIVFVMAYFAIPENIENPQGEGGHNFDILGGVTGVAALSLINFAWNQGPNVGWDKPYVYVLLIVGVLLLGVFYIVEKRVKDPLLPTTVLTGETGFVLGCVGAGYSCFGVWLYYSFRWAEFVDHEKPLLRAVQFIPALIIGFLAASLTAVLLRRFPSSFVMILAMLAFFTGITIMGTRHVGQIYWAQKFVSILIQCFGMDMSFPAGAVILSHTFPKAQQGIAASLVATFQNFSISIGLGLAGTVEKYETMNRPKGLDTTVHGYRVAFYMGMGLAGLGVVLSFVFFLTQVFQKKKPSEIENPTDPTEEKLV</sequence>
<dbReference type="OrthoDB" id="2130629at2759"/>
<dbReference type="FunCoup" id="G8Y967">
    <property type="interactions" value="65"/>
</dbReference>
<evidence type="ECO:0000313" key="10">
    <source>
        <dbReference type="Proteomes" id="UP000005222"/>
    </source>
</evidence>
<feature type="transmembrane region" description="Helical" evidence="6">
    <location>
        <begin position="483"/>
        <end position="504"/>
    </location>
</feature>
<feature type="transmembrane region" description="Helical" evidence="6">
    <location>
        <begin position="352"/>
        <end position="370"/>
    </location>
</feature>
<dbReference type="STRING" id="559304.G8Y967"/>
<keyword evidence="2 6" id="KW-0812">Transmembrane</keyword>
<feature type="domain" description="Major facilitator superfamily (MFS) profile" evidence="7">
    <location>
        <begin position="44"/>
        <end position="507"/>
    </location>
</feature>
<feature type="transmembrane region" description="Helical" evidence="6">
    <location>
        <begin position="144"/>
        <end position="165"/>
    </location>
</feature>
<evidence type="ECO:0000313" key="9">
    <source>
        <dbReference type="EMBL" id="CCE85012.1"/>
    </source>
</evidence>
<dbReference type="EMBL" id="FO082048">
    <property type="protein sequence ID" value="CCE85012.1"/>
    <property type="molecule type" value="Genomic_DNA"/>
</dbReference>
<reference evidence="10" key="2">
    <citation type="journal article" date="2012" name="G3 (Bethesda)">
        <title>Pichia sorbitophila, an interspecies yeast hybrid reveals early steps of genome resolution following polyploidization.</title>
        <authorList>
            <person name="Leh Louis V."/>
            <person name="Despons L."/>
            <person name="Friedrich A."/>
            <person name="Martin T."/>
            <person name="Durrens P."/>
            <person name="Casaregola S."/>
            <person name="Neuveglise C."/>
            <person name="Fairhead C."/>
            <person name="Marck C."/>
            <person name="Cruz J.A."/>
            <person name="Straub M.L."/>
            <person name="Kugler V."/>
            <person name="Sacerdot C."/>
            <person name="Uzunov Z."/>
            <person name="Thierry A."/>
            <person name="Weiss S."/>
            <person name="Bleykasten C."/>
            <person name="De Montigny J."/>
            <person name="Jacques N."/>
            <person name="Jung P."/>
            <person name="Lemaire M."/>
            <person name="Mallet S."/>
            <person name="Morel G."/>
            <person name="Richard G.F."/>
            <person name="Sarkar A."/>
            <person name="Savel G."/>
            <person name="Schacherer J."/>
            <person name="Seret M.L."/>
            <person name="Talla E."/>
            <person name="Samson G."/>
            <person name="Jubin C."/>
            <person name="Poulain J."/>
            <person name="Vacherie B."/>
            <person name="Barbe V."/>
            <person name="Pelletier E."/>
            <person name="Sherman D.J."/>
            <person name="Westhof E."/>
            <person name="Weissenbach J."/>
            <person name="Baret P.V."/>
            <person name="Wincker P."/>
            <person name="Gaillardin C."/>
            <person name="Dujon B."/>
            <person name="Souciet J.L."/>
        </authorList>
    </citation>
    <scope>NUCLEOTIDE SEQUENCE [LARGE SCALE GENOMIC DNA]</scope>
    <source>
        <strain evidence="10">ATCC MYA-4447 / BCRC 22081 / CBS 7064 / NBRC 10061 / NRRL Y-12695</strain>
    </source>
</reference>
<dbReference type="eggNOG" id="KOG0254">
    <property type="taxonomic scope" value="Eukaryota"/>
</dbReference>
<dbReference type="Pfam" id="PF07690">
    <property type="entry name" value="MFS_1"/>
    <property type="match status" value="1"/>
</dbReference>
<dbReference type="PANTHER" id="PTHR42718">
    <property type="entry name" value="MAJOR FACILITATOR SUPERFAMILY MULTIDRUG TRANSPORTER MFSC"/>
    <property type="match status" value="1"/>
</dbReference>
<evidence type="ECO:0000256" key="4">
    <source>
        <dbReference type="ARBA" id="ARBA00023136"/>
    </source>
</evidence>
<dbReference type="PROSITE" id="PS50850">
    <property type="entry name" value="MFS"/>
    <property type="match status" value="1"/>
</dbReference>
<keyword evidence="10" id="KW-1185">Reference proteome</keyword>
<comment type="subcellular location">
    <subcellularLocation>
        <location evidence="1">Membrane</location>
        <topology evidence="1">Multi-pass membrane protein</topology>
    </subcellularLocation>
</comment>
<keyword evidence="3 6" id="KW-1133">Transmembrane helix</keyword>
<dbReference type="Proteomes" id="UP000005222">
    <property type="component" value="Chromosome K"/>
</dbReference>
<dbReference type="InterPro" id="IPR036259">
    <property type="entry name" value="MFS_trans_sf"/>
</dbReference>
<name>G8Y967_PICSO</name>
<evidence type="ECO:0000256" key="1">
    <source>
        <dbReference type="ARBA" id="ARBA00004141"/>
    </source>
</evidence>
<evidence type="ECO:0000256" key="2">
    <source>
        <dbReference type="ARBA" id="ARBA00022692"/>
    </source>
</evidence>
<dbReference type="Proteomes" id="UP000005222">
    <property type="component" value="Chromosome L"/>
</dbReference>
<dbReference type="AlphaFoldDB" id="G8Y967"/>
<feature type="transmembrane region" description="Helical" evidence="6">
    <location>
        <begin position="440"/>
        <end position="463"/>
    </location>
</feature>
<feature type="transmembrane region" description="Helical" evidence="6">
    <location>
        <begin position="407"/>
        <end position="428"/>
    </location>
</feature>
<feature type="transmembrane region" description="Helical" evidence="6">
    <location>
        <begin position="314"/>
        <end position="332"/>
    </location>
</feature>
<dbReference type="SUPFAM" id="SSF103473">
    <property type="entry name" value="MFS general substrate transporter"/>
    <property type="match status" value="1"/>
</dbReference>
<reference evidence="8" key="1">
    <citation type="submission" date="2011-10" db="EMBL/GenBank/DDBJ databases">
        <authorList>
            <person name="Genoscope - CEA"/>
        </authorList>
    </citation>
    <scope>NUCLEOTIDE SEQUENCE</scope>
</reference>
<feature type="transmembrane region" description="Helical" evidence="6">
    <location>
        <begin position="206"/>
        <end position="230"/>
    </location>
</feature>
<gene>
    <name evidence="8" type="primary">Piso0_004578</name>
    <name evidence="8" type="ORF">GNLVRS01_PISO0K19964g</name>
    <name evidence="9" type="ORF">GNLVRS01_PISO0L19965g</name>
</gene>
<dbReference type="InterPro" id="IPR020846">
    <property type="entry name" value="MFS_dom"/>
</dbReference>
<accession>G8Y967</accession>
<evidence type="ECO:0000259" key="7">
    <source>
        <dbReference type="PROSITE" id="PS50850"/>
    </source>
</evidence>
<evidence type="ECO:0000313" key="8">
    <source>
        <dbReference type="EMBL" id="CCE83981.1"/>
    </source>
</evidence>
<feature type="transmembrane region" description="Helical" evidence="6">
    <location>
        <begin position="242"/>
        <end position="264"/>
    </location>
</feature>
<feature type="transmembrane region" description="Helical" evidence="6">
    <location>
        <begin position="112"/>
        <end position="138"/>
    </location>
</feature>
<evidence type="ECO:0000256" key="5">
    <source>
        <dbReference type="SAM" id="MobiDB-lite"/>
    </source>
</evidence>
<dbReference type="InterPro" id="IPR011701">
    <property type="entry name" value="MFS"/>
</dbReference>
<feature type="transmembrane region" description="Helical" evidence="6">
    <location>
        <begin position="377"/>
        <end position="395"/>
    </location>
</feature>
<dbReference type="HOGENOM" id="CLU_000960_27_4_1"/>
<dbReference type="GO" id="GO:0016020">
    <property type="term" value="C:membrane"/>
    <property type="evidence" value="ECO:0007669"/>
    <property type="project" value="UniProtKB-SubCell"/>
</dbReference>
<dbReference type="InParanoid" id="G8Y967"/>
<proteinExistence type="predicted"/>